<keyword evidence="2" id="KW-0560">Oxidoreductase</keyword>
<dbReference type="PRINTS" id="PR00420">
    <property type="entry name" value="RNGMNOXGNASE"/>
</dbReference>
<dbReference type="Pfam" id="PF01494">
    <property type="entry name" value="FAD_binding_3"/>
    <property type="match status" value="2"/>
</dbReference>
<feature type="domain" description="FAD-binding" evidence="1">
    <location>
        <begin position="5"/>
        <end position="163"/>
    </location>
</feature>
<dbReference type="SUPFAM" id="SSF51905">
    <property type="entry name" value="FAD/NAD(P)-binding domain"/>
    <property type="match status" value="1"/>
</dbReference>
<dbReference type="RefSeq" id="WP_274045358.1">
    <property type="nucleotide sequence ID" value="NZ_JANCPR020000015.1"/>
</dbReference>
<evidence type="ECO:0000313" key="3">
    <source>
        <dbReference type="Proteomes" id="UP001214441"/>
    </source>
</evidence>
<dbReference type="PANTHER" id="PTHR47469:SF2">
    <property type="entry name" value="OS06G0597600 PROTEIN"/>
    <property type="match status" value="1"/>
</dbReference>
<keyword evidence="2" id="KW-0503">Monooxygenase</keyword>
<reference evidence="2 3" key="1">
    <citation type="submission" date="2023-05" db="EMBL/GenBank/DDBJ databases">
        <title>Streptantibioticus silvisoli sp. nov., acidotolerant actinomycetes 1 from pine litter.</title>
        <authorList>
            <person name="Swiecimska M."/>
            <person name="Golinska P."/>
            <person name="Sangal V."/>
            <person name="Wachnowicz B."/>
            <person name="Goodfellow M."/>
        </authorList>
    </citation>
    <scope>NUCLEOTIDE SEQUENCE [LARGE SCALE GENOMIC DNA]</scope>
    <source>
        <strain evidence="2 3">DSM 42109</strain>
    </source>
</reference>
<dbReference type="PANTHER" id="PTHR47469">
    <property type="entry name" value="MONOOXYGENASE-LIKE"/>
    <property type="match status" value="1"/>
</dbReference>
<dbReference type="InterPro" id="IPR036188">
    <property type="entry name" value="FAD/NAD-bd_sf"/>
</dbReference>
<feature type="domain" description="FAD-binding" evidence="1">
    <location>
        <begin position="330"/>
        <end position="395"/>
    </location>
</feature>
<sequence>MGGGSVAVVGGSIAGCAVALAVARGGAERVTVFERAAGALQKRGTGVTLHSSRYGELEAAGYVDAAMPWGELRRRVWTVRDGEAPLGRAIAAQPFPFRAYAWGSLWRELRRRVPESVVYRPDAAVCALEPDADGVTVQLAGGERERFDAVVGADGYRSVVRETMFPGLLPEYSGYLGWRGSSPAPWGRGPRGAGRDGTAAESASVTGVTDVMDAMDVAGAADVAAAGGAVDVMDARTVVFPGGHCVMYRIPGAGHGDPLNWVLYTVPPQLPGPQQDLRTPVSLPPGALAPELTGYLRDLVARNFPPYWAECVLRTPVESTLIQPIYDLEVPHYAAGRLLLAGDAATVARPHIGGGSVKALQDAWSLETAWRAGGDWREVLDAYDADRTAVGATLVGLGRRLGRAQVEETPDWSAMREADLEAWWQEQHRGSDRTSGFGGHAVSR</sequence>
<name>A0ABT6ZX39_9ACTN</name>
<accession>A0ABT6ZX39</accession>
<dbReference type="EMBL" id="JANCPR020000015">
    <property type="protein sequence ID" value="MDJ1133637.1"/>
    <property type="molecule type" value="Genomic_DNA"/>
</dbReference>
<keyword evidence="3" id="KW-1185">Reference proteome</keyword>
<evidence type="ECO:0000259" key="1">
    <source>
        <dbReference type="Pfam" id="PF01494"/>
    </source>
</evidence>
<organism evidence="2 3">
    <name type="scientific">Streptomyces iconiensis</name>
    <dbReference type="NCBI Taxonomy" id="1384038"/>
    <lineage>
        <taxon>Bacteria</taxon>
        <taxon>Bacillati</taxon>
        <taxon>Actinomycetota</taxon>
        <taxon>Actinomycetes</taxon>
        <taxon>Kitasatosporales</taxon>
        <taxon>Streptomycetaceae</taxon>
        <taxon>Streptomyces</taxon>
    </lineage>
</organism>
<dbReference type="GO" id="GO:0004497">
    <property type="term" value="F:monooxygenase activity"/>
    <property type="evidence" value="ECO:0007669"/>
    <property type="project" value="UniProtKB-KW"/>
</dbReference>
<dbReference type="Gene3D" id="3.50.50.60">
    <property type="entry name" value="FAD/NAD(P)-binding domain"/>
    <property type="match status" value="2"/>
</dbReference>
<dbReference type="InterPro" id="IPR053212">
    <property type="entry name" value="DHP_3-monooxygenase"/>
</dbReference>
<gene>
    <name evidence="2" type="ORF">NMN56_017025</name>
</gene>
<evidence type="ECO:0000313" key="2">
    <source>
        <dbReference type="EMBL" id="MDJ1133637.1"/>
    </source>
</evidence>
<dbReference type="SUPFAM" id="SSF54373">
    <property type="entry name" value="FAD-linked reductases, C-terminal domain"/>
    <property type="match status" value="1"/>
</dbReference>
<dbReference type="Gene3D" id="3.30.9.60">
    <property type="match status" value="1"/>
</dbReference>
<dbReference type="InterPro" id="IPR002938">
    <property type="entry name" value="FAD-bd"/>
</dbReference>
<protein>
    <submittedName>
        <fullName evidence="2">FAD-dependent monooxygenase</fullName>
    </submittedName>
</protein>
<proteinExistence type="predicted"/>
<comment type="caution">
    <text evidence="2">The sequence shown here is derived from an EMBL/GenBank/DDBJ whole genome shotgun (WGS) entry which is preliminary data.</text>
</comment>
<dbReference type="Proteomes" id="UP001214441">
    <property type="component" value="Unassembled WGS sequence"/>
</dbReference>